<protein>
    <submittedName>
        <fullName evidence="3">OSJNBa0085H03.3 protein</fullName>
    </submittedName>
</protein>
<dbReference type="InterPro" id="IPR058352">
    <property type="entry name" value="DUF8039"/>
</dbReference>
<dbReference type="Proteomes" id="UP000000763">
    <property type="component" value="Chromosome 4"/>
</dbReference>
<feature type="domain" description="DUF8039" evidence="2">
    <location>
        <begin position="72"/>
        <end position="128"/>
    </location>
</feature>
<reference evidence="4" key="2">
    <citation type="journal article" date="2008" name="Nucleic Acids Res.">
        <title>The rice annotation project database (RAP-DB): 2008 update.</title>
        <authorList>
            <consortium name="The rice annotation project (RAP)"/>
        </authorList>
    </citation>
    <scope>GENOME REANNOTATION</scope>
    <source>
        <strain evidence="4">cv. Nipponbare</strain>
    </source>
</reference>
<proteinExistence type="predicted"/>
<evidence type="ECO:0000259" key="2">
    <source>
        <dbReference type="Pfam" id="PF26133"/>
    </source>
</evidence>
<dbReference type="PANTHER" id="PTHR33018">
    <property type="entry name" value="OS10G0338966 PROTEIN-RELATED"/>
    <property type="match status" value="1"/>
</dbReference>
<evidence type="ECO:0000313" key="3">
    <source>
        <dbReference type="EMBL" id="CAE01962.2"/>
    </source>
</evidence>
<feature type="region of interest" description="Disordered" evidence="1">
    <location>
        <begin position="132"/>
        <end position="254"/>
    </location>
</feature>
<feature type="compositionally biased region" description="Pro residues" evidence="1">
    <location>
        <begin position="137"/>
        <end position="180"/>
    </location>
</feature>
<feature type="compositionally biased region" description="Basic and acidic residues" evidence="1">
    <location>
        <begin position="243"/>
        <end position="254"/>
    </location>
</feature>
<sequence length="299" mass="32480">MPARKSNVRCGVREARKGAREPFSSCVCKRVKTVIGKKKSLPETRGENCRRLLCRLLQIRCLSRSISTDPLGTYHCKPIPPGYARVEIELVERTYEDLELDIPGGDGETRLGDTAHAILLWLKRYIMFPGQDGVSTPPSPPQAPSPPPPPSPPAPLPASAPLAPSPAPAPPPPPPPPPAPAAKSAPSGPWQTTPQPAPAAKSAPTPQPAPAAKSRSRQYEPAPSRPMKKAKSDEPRLPALKKRSYDKTPEELDEAVRVEVRAQLNPRSPEKKIPIDPEAQEHFIKMMEPGKPIVVSDYD</sequence>
<evidence type="ECO:0000313" key="4">
    <source>
        <dbReference type="Proteomes" id="UP000000763"/>
    </source>
</evidence>
<dbReference type="PANTHER" id="PTHR33018:SF34">
    <property type="entry name" value="OS02G0472350 PROTEIN"/>
    <property type="match status" value="1"/>
</dbReference>
<gene>
    <name evidence="3" type="primary">OSJNBa0085H03.3</name>
</gene>
<dbReference type="Pfam" id="PF26133">
    <property type="entry name" value="DUF8039"/>
    <property type="match status" value="1"/>
</dbReference>
<reference evidence="4" key="1">
    <citation type="journal article" date="2005" name="Nature">
        <title>The map-based sequence of the rice genome.</title>
        <authorList>
            <consortium name="International rice genome sequencing project (IRGSP)"/>
            <person name="Matsumoto T."/>
            <person name="Wu J."/>
            <person name="Kanamori H."/>
            <person name="Katayose Y."/>
            <person name="Fujisawa M."/>
            <person name="Namiki N."/>
            <person name="Mizuno H."/>
            <person name="Yamamoto K."/>
            <person name="Antonio B.A."/>
            <person name="Baba T."/>
            <person name="Sakata K."/>
            <person name="Nagamura Y."/>
            <person name="Aoki H."/>
            <person name="Arikawa K."/>
            <person name="Arita K."/>
            <person name="Bito T."/>
            <person name="Chiden Y."/>
            <person name="Fujitsuka N."/>
            <person name="Fukunaka R."/>
            <person name="Hamada M."/>
            <person name="Harada C."/>
            <person name="Hayashi A."/>
            <person name="Hijishita S."/>
            <person name="Honda M."/>
            <person name="Hosokawa S."/>
            <person name="Ichikawa Y."/>
            <person name="Idonuma A."/>
            <person name="Iijima M."/>
            <person name="Ikeda M."/>
            <person name="Ikeno M."/>
            <person name="Ito K."/>
            <person name="Ito S."/>
            <person name="Ito T."/>
            <person name="Ito Y."/>
            <person name="Ito Y."/>
            <person name="Iwabuchi A."/>
            <person name="Kamiya K."/>
            <person name="Karasawa W."/>
            <person name="Kurita K."/>
            <person name="Katagiri S."/>
            <person name="Kikuta A."/>
            <person name="Kobayashi H."/>
            <person name="Kobayashi N."/>
            <person name="Machita K."/>
            <person name="Maehara T."/>
            <person name="Masukawa M."/>
            <person name="Mizubayashi T."/>
            <person name="Mukai Y."/>
            <person name="Nagasaki H."/>
            <person name="Nagata Y."/>
            <person name="Naito S."/>
            <person name="Nakashima M."/>
            <person name="Nakama Y."/>
            <person name="Nakamichi Y."/>
            <person name="Nakamura M."/>
            <person name="Meguro A."/>
            <person name="Negishi M."/>
            <person name="Ohta I."/>
            <person name="Ohta T."/>
            <person name="Okamoto M."/>
            <person name="Ono N."/>
            <person name="Saji S."/>
            <person name="Sakaguchi M."/>
            <person name="Sakai K."/>
            <person name="Shibata M."/>
            <person name="Shimokawa T."/>
            <person name="Song J."/>
            <person name="Takazaki Y."/>
            <person name="Terasawa K."/>
            <person name="Tsugane M."/>
            <person name="Tsuji K."/>
            <person name="Ueda S."/>
            <person name="Waki K."/>
            <person name="Yamagata H."/>
            <person name="Yamamoto M."/>
            <person name="Yamamoto S."/>
            <person name="Yamane H."/>
            <person name="Yoshiki S."/>
            <person name="Yoshihara R."/>
            <person name="Yukawa K."/>
            <person name="Zhong H."/>
            <person name="Yano M."/>
            <person name="Yuan Q."/>
            <person name="Ouyang S."/>
            <person name="Liu J."/>
            <person name="Jones K.M."/>
            <person name="Gansberger K."/>
            <person name="Moffat K."/>
            <person name="Hill J."/>
            <person name="Bera J."/>
            <person name="Fadrosh D."/>
            <person name="Jin S."/>
            <person name="Johri S."/>
            <person name="Kim M."/>
            <person name="Overton L."/>
            <person name="Reardon M."/>
            <person name="Tsitrin T."/>
            <person name="Vuong H."/>
            <person name="Weaver B."/>
            <person name="Ciecko A."/>
            <person name="Tallon L."/>
            <person name="Jackson J."/>
            <person name="Pai G."/>
            <person name="Aken S.V."/>
            <person name="Utterback T."/>
            <person name="Reidmuller S."/>
            <person name="Feldblyum T."/>
            <person name="Hsiao J."/>
            <person name="Zismann V."/>
            <person name="Iobst S."/>
            <person name="de Vazeille A.R."/>
            <person name="Buell C.R."/>
            <person name="Ying K."/>
            <person name="Li Y."/>
            <person name="Lu T."/>
            <person name="Huang Y."/>
            <person name="Zhao Q."/>
            <person name="Feng Q."/>
            <person name="Zhang L."/>
            <person name="Zhu J."/>
            <person name="Weng Q."/>
            <person name="Mu J."/>
            <person name="Lu Y."/>
            <person name="Fan D."/>
            <person name="Liu Y."/>
            <person name="Guan J."/>
            <person name="Zhang Y."/>
            <person name="Yu S."/>
            <person name="Liu X."/>
            <person name="Zhang Y."/>
            <person name="Hong G."/>
            <person name="Han B."/>
            <person name="Choisne N."/>
            <person name="Demange N."/>
            <person name="Orjeda G."/>
            <person name="Samain S."/>
            <person name="Cattolico L."/>
            <person name="Pelletier E."/>
            <person name="Couloux A."/>
            <person name="Segurens B."/>
            <person name="Wincker P."/>
            <person name="D'Hont A."/>
            <person name="Scarpelli C."/>
            <person name="Weissenbach J."/>
            <person name="Salanoubat M."/>
            <person name="Quetier F."/>
            <person name="Yu Y."/>
            <person name="Kim H.R."/>
            <person name="Rambo T."/>
            <person name="Currie J."/>
            <person name="Collura K."/>
            <person name="Luo M."/>
            <person name="Yang T."/>
            <person name="Ammiraju J.S.S."/>
            <person name="Engler F."/>
            <person name="Soderlund C."/>
            <person name="Wing R.A."/>
            <person name="Palmer L.E."/>
            <person name="de la Bastide M."/>
            <person name="Spiegel L."/>
            <person name="Nascimento L."/>
            <person name="Zutavern T."/>
            <person name="O'Shaughnessy A."/>
            <person name="Dike S."/>
            <person name="Dedhia N."/>
            <person name="Preston R."/>
            <person name="Balija V."/>
            <person name="McCombie W.R."/>
            <person name="Chow T."/>
            <person name="Chen H."/>
            <person name="Chung M."/>
            <person name="Chen C."/>
            <person name="Shaw J."/>
            <person name="Wu H."/>
            <person name="Hsiao K."/>
            <person name="Chao Y."/>
            <person name="Chu M."/>
            <person name="Cheng C."/>
            <person name="Hour A."/>
            <person name="Lee P."/>
            <person name="Lin S."/>
            <person name="Lin Y."/>
            <person name="Liou J."/>
            <person name="Liu S."/>
            <person name="Hsing Y."/>
            <person name="Raghuvanshi S."/>
            <person name="Mohanty A."/>
            <person name="Bharti A.K."/>
            <person name="Gaur A."/>
            <person name="Gupta V."/>
            <person name="Kumar D."/>
            <person name="Ravi V."/>
            <person name="Vij S."/>
            <person name="Kapur A."/>
            <person name="Khurana P."/>
            <person name="Khurana P."/>
            <person name="Khurana J.P."/>
            <person name="Tyagi A.K."/>
            <person name="Gaikwad K."/>
            <person name="Singh A."/>
            <person name="Dalal V."/>
            <person name="Srivastava S."/>
            <person name="Dixit A."/>
            <person name="Pal A.K."/>
            <person name="Ghazi I.A."/>
            <person name="Yadav M."/>
            <person name="Pandit A."/>
            <person name="Bhargava A."/>
            <person name="Sureshbabu K."/>
            <person name="Batra K."/>
            <person name="Sharma T.R."/>
            <person name="Mohapatra T."/>
            <person name="Singh N.K."/>
            <person name="Messing J."/>
            <person name="Nelson A.B."/>
            <person name="Fuks G."/>
            <person name="Kavchok S."/>
            <person name="Keizer G."/>
            <person name="Linton E."/>
            <person name="Llaca V."/>
            <person name="Song R."/>
            <person name="Tanyolac B."/>
            <person name="Young S."/>
            <person name="Ho-Il K."/>
            <person name="Hahn J.H."/>
            <person name="Sangsakoo G."/>
            <person name="Vanavichit A."/>
            <person name="de Mattos Luiz.A.T."/>
            <person name="Zimmer P.D."/>
            <person name="Malone G."/>
            <person name="Dellagostin O."/>
            <person name="de Oliveira A.C."/>
            <person name="Bevan M."/>
            <person name="Bancroft I."/>
            <person name="Minx P."/>
            <person name="Cordum H."/>
            <person name="Wilson R."/>
            <person name="Cheng Z."/>
            <person name="Jin W."/>
            <person name="Jiang J."/>
            <person name="Leong S.A."/>
            <person name="Iwama H."/>
            <person name="Gojobori T."/>
            <person name="Itoh T."/>
            <person name="Niimura Y."/>
            <person name="Fujii Y."/>
            <person name="Habara T."/>
            <person name="Sakai H."/>
            <person name="Sato Y."/>
            <person name="Wilson G."/>
            <person name="Kumar K."/>
            <person name="McCouch S."/>
            <person name="Juretic N."/>
            <person name="Hoen D."/>
            <person name="Wright S."/>
            <person name="Bruskiewich R."/>
            <person name="Bureau T."/>
            <person name="Miyao A."/>
            <person name="Hirochika H."/>
            <person name="Nishikawa T."/>
            <person name="Kadowaki K."/>
            <person name="Sugiura M."/>
            <person name="Burr B."/>
            <person name="Sasaki T."/>
        </authorList>
    </citation>
    <scope>NUCLEOTIDE SEQUENCE [LARGE SCALE GENOMIC DNA]</scope>
    <source>
        <strain evidence="4">cv. Nipponbare</strain>
    </source>
</reference>
<organism evidence="3 4">
    <name type="scientific">Oryza sativa subsp. japonica</name>
    <name type="common">Rice</name>
    <dbReference type="NCBI Taxonomy" id="39947"/>
    <lineage>
        <taxon>Eukaryota</taxon>
        <taxon>Viridiplantae</taxon>
        <taxon>Streptophyta</taxon>
        <taxon>Embryophyta</taxon>
        <taxon>Tracheophyta</taxon>
        <taxon>Spermatophyta</taxon>
        <taxon>Magnoliopsida</taxon>
        <taxon>Liliopsida</taxon>
        <taxon>Poales</taxon>
        <taxon>Poaceae</taxon>
        <taxon>BOP clade</taxon>
        <taxon>Oryzoideae</taxon>
        <taxon>Oryzeae</taxon>
        <taxon>Oryzinae</taxon>
        <taxon>Oryza</taxon>
        <taxon>Oryza sativa</taxon>
    </lineage>
</organism>
<dbReference type="EMBL" id="AL607002">
    <property type="protein sequence ID" value="CAE01962.2"/>
    <property type="molecule type" value="Genomic_DNA"/>
</dbReference>
<evidence type="ECO:0000256" key="1">
    <source>
        <dbReference type="SAM" id="MobiDB-lite"/>
    </source>
</evidence>
<feature type="compositionally biased region" description="Low complexity" evidence="1">
    <location>
        <begin position="181"/>
        <end position="204"/>
    </location>
</feature>
<dbReference type="AlphaFoldDB" id="Q7X838"/>
<accession>Q7X838</accession>
<name>Q7X838_ORYSJ</name>